<dbReference type="InterPro" id="IPR006768">
    <property type="entry name" value="Cwf19-like_C_dom-1"/>
</dbReference>
<evidence type="ECO:0000259" key="4">
    <source>
        <dbReference type="Pfam" id="PF04677"/>
    </source>
</evidence>
<dbReference type="Pfam" id="PF04677">
    <property type="entry name" value="CwfJ_C_1"/>
    <property type="match status" value="1"/>
</dbReference>
<feature type="region of interest" description="Disordered" evidence="2">
    <location>
        <begin position="1"/>
        <end position="117"/>
    </location>
</feature>
<evidence type="ECO:0000259" key="3">
    <source>
        <dbReference type="Pfam" id="PF04676"/>
    </source>
</evidence>
<feature type="region of interest" description="Disordered" evidence="2">
    <location>
        <begin position="273"/>
        <end position="294"/>
    </location>
</feature>
<feature type="compositionally biased region" description="Polar residues" evidence="2">
    <location>
        <begin position="105"/>
        <end position="117"/>
    </location>
</feature>
<feature type="domain" description="Cwf19-like C-terminal" evidence="4">
    <location>
        <begin position="449"/>
        <end position="577"/>
    </location>
</feature>
<proteinExistence type="inferred from homology"/>
<dbReference type="GO" id="GO:0000398">
    <property type="term" value="P:mRNA splicing, via spliceosome"/>
    <property type="evidence" value="ECO:0007669"/>
    <property type="project" value="TreeGrafter"/>
</dbReference>
<dbReference type="Proteomes" id="UP000327013">
    <property type="component" value="Unassembled WGS sequence"/>
</dbReference>
<gene>
    <name evidence="5" type="ORF">FH972_021908</name>
</gene>
<comment type="similarity">
    <text evidence="1">Belongs to the CWF19 family.</text>
</comment>
<evidence type="ECO:0000313" key="6">
    <source>
        <dbReference type="Proteomes" id="UP000327013"/>
    </source>
</evidence>
<dbReference type="AlphaFoldDB" id="A0A5N6KR22"/>
<evidence type="ECO:0000256" key="1">
    <source>
        <dbReference type="ARBA" id="ARBA00006795"/>
    </source>
</evidence>
<evidence type="ECO:0008006" key="7">
    <source>
        <dbReference type="Google" id="ProtNLM"/>
    </source>
</evidence>
<dbReference type="EMBL" id="VIBQ01000010">
    <property type="protein sequence ID" value="KAB8338968.1"/>
    <property type="molecule type" value="Genomic_DNA"/>
</dbReference>
<comment type="caution">
    <text evidence="5">The sequence shown here is derived from an EMBL/GenBank/DDBJ whole genome shotgun (WGS) entry which is preliminary data.</text>
</comment>
<dbReference type="InterPro" id="IPR006767">
    <property type="entry name" value="Cwf19-like_C_dom-2"/>
</dbReference>
<dbReference type="PANTHER" id="PTHR12072:SF5">
    <property type="entry name" value="CWF19-LIKE PROTEIN 2"/>
    <property type="match status" value="1"/>
</dbReference>
<feature type="compositionally biased region" description="Basic and acidic residues" evidence="2">
    <location>
        <begin position="71"/>
        <end position="104"/>
    </location>
</feature>
<keyword evidence="6" id="KW-1185">Reference proteome</keyword>
<feature type="compositionally biased region" description="Basic residues" evidence="2">
    <location>
        <begin position="17"/>
        <end position="55"/>
    </location>
</feature>
<dbReference type="OrthoDB" id="2113965at2759"/>
<name>A0A5N6KR22_9ROSI</name>
<evidence type="ECO:0000313" key="5">
    <source>
        <dbReference type="EMBL" id="KAB8338968.1"/>
    </source>
</evidence>
<sequence>MALEDFEKELTEQRSERNKRKREKSSSPHRARHHRHLHHHHHHDHSHASHHRKSSHEKEEERQKGRHQRTKDREGDLQLKQEHHHSHFDNGKHSQHNRTTDEHSSISAPGNNSYTRDTWMQAPSAMDVDFVRRVEQRAPRPQYVKALDVADTLVINHDEIVEEDSLTGLNQYSSTSNPAPHEVPYTFGDAGSAWRMTKLQATYRLAKDSGRALEDVAVDRHGDLRSFDDAREEEIEMSRRERYGKNYVGKKKPVGSLFQERQANVASIHTLQERGGNNKSEEIQGKGLETESTASTTTMLDQTVLNKLKAQMMKAKLRRAANAERLETEYNEAASRFAQRKGPDLVVLNKMESRLLTGGRDGEMKNVETKRGRERQLVEENEDMSVEDMVRNERRTRGELGGEGKAFAERIVRDTKFDNDLDYMDENASKLAKTAQKSEINLRSTAIGEYQKMKHILDTCPLCHHEDTGKAPQAPLVSLAMRTFLTLPTGPEITPYGLCASIVPTQHRLNLLECDDDEWEEIRNFMKSLTRFYWSRTPRMSVIFYENAAHLGRKRHASMEAVPLPVDLAGAASAFFKEAILVADEEWSQHRKVIDTLMKANDGLGKLAFRRSMVANLPYFHVWLSLDGGMGHVVEDTRKWPKGDLFAREVIGGMLDVSTEIIKRQGHWRLGDLDMERRVRDFGKSWEKWDWTKALLDAE</sequence>
<evidence type="ECO:0000256" key="2">
    <source>
        <dbReference type="SAM" id="MobiDB-lite"/>
    </source>
</evidence>
<dbReference type="PANTHER" id="PTHR12072">
    <property type="entry name" value="CWF19, CELL CYCLE CONTROL PROTEIN"/>
    <property type="match status" value="1"/>
</dbReference>
<reference evidence="5 6" key="1">
    <citation type="submission" date="2019-06" db="EMBL/GenBank/DDBJ databases">
        <title>A chromosomal-level reference genome of Carpinus fangiana (Coryloideae, Betulaceae).</title>
        <authorList>
            <person name="Yang X."/>
            <person name="Wang Z."/>
            <person name="Zhang L."/>
            <person name="Hao G."/>
            <person name="Liu J."/>
            <person name="Yang Y."/>
        </authorList>
    </citation>
    <scope>NUCLEOTIDE SEQUENCE [LARGE SCALE GENOMIC DNA]</scope>
    <source>
        <strain evidence="5">Cfa_2016G</strain>
        <tissue evidence="5">Leaf</tissue>
    </source>
</reference>
<dbReference type="InterPro" id="IPR040194">
    <property type="entry name" value="Cwf19-like"/>
</dbReference>
<protein>
    <recommendedName>
        <fullName evidence="7">Cwf19-like C-terminal domain-containing protein</fullName>
    </recommendedName>
</protein>
<organism evidence="5 6">
    <name type="scientific">Carpinus fangiana</name>
    <dbReference type="NCBI Taxonomy" id="176857"/>
    <lineage>
        <taxon>Eukaryota</taxon>
        <taxon>Viridiplantae</taxon>
        <taxon>Streptophyta</taxon>
        <taxon>Embryophyta</taxon>
        <taxon>Tracheophyta</taxon>
        <taxon>Spermatophyta</taxon>
        <taxon>Magnoliopsida</taxon>
        <taxon>eudicotyledons</taxon>
        <taxon>Gunneridae</taxon>
        <taxon>Pentapetalae</taxon>
        <taxon>rosids</taxon>
        <taxon>fabids</taxon>
        <taxon>Fagales</taxon>
        <taxon>Betulaceae</taxon>
        <taxon>Carpinus</taxon>
    </lineage>
</organism>
<feature type="domain" description="Cwf19-like protein C-terminal" evidence="3">
    <location>
        <begin position="586"/>
        <end position="692"/>
    </location>
</feature>
<dbReference type="GO" id="GO:0071014">
    <property type="term" value="C:post-mRNA release spliceosomal complex"/>
    <property type="evidence" value="ECO:0007669"/>
    <property type="project" value="TreeGrafter"/>
</dbReference>
<accession>A0A5N6KR22</accession>
<dbReference type="Pfam" id="PF04676">
    <property type="entry name" value="CwfJ_C_2"/>
    <property type="match status" value="1"/>
</dbReference>